<dbReference type="EMBL" id="CAJPWZ010003330">
    <property type="protein sequence ID" value="CAG2257556.1"/>
    <property type="molecule type" value="Genomic_DNA"/>
</dbReference>
<evidence type="ECO:0000313" key="2">
    <source>
        <dbReference type="Proteomes" id="UP000683360"/>
    </source>
</evidence>
<comment type="caution">
    <text evidence="1">The sequence shown here is derived from an EMBL/GenBank/DDBJ whole genome shotgun (WGS) entry which is preliminary data.</text>
</comment>
<sequence>MGDCNFASPDPSINSPDKGTLYTSVGACTLPWESINSVDSRRLYTRGGTCMLVRPAQSINLPDNGTLYTIVVKCEQIQERTKELSASFHRYFANRVARTIRELWEGPTPPGYFDQGWTNNNSESLNHVLKSAINWQSKPLLDLIVTIQEIVEAQFKDLQRALVSRGQYRVADSHKHFEITATSWVNKTVQERERLTKRFKSYIPPDKRIITSTDGRMNVIKPRALGKKIGQRKRKIKRKRTDCVFNTIHVLHYYYSSGLIVT</sequence>
<proteinExistence type="predicted"/>
<accession>A0A8S3VLE4</accession>
<organism evidence="1 2">
    <name type="scientific">Mytilus edulis</name>
    <name type="common">Blue mussel</name>
    <dbReference type="NCBI Taxonomy" id="6550"/>
    <lineage>
        <taxon>Eukaryota</taxon>
        <taxon>Metazoa</taxon>
        <taxon>Spiralia</taxon>
        <taxon>Lophotrochozoa</taxon>
        <taxon>Mollusca</taxon>
        <taxon>Bivalvia</taxon>
        <taxon>Autobranchia</taxon>
        <taxon>Pteriomorphia</taxon>
        <taxon>Mytilida</taxon>
        <taxon>Mytiloidea</taxon>
        <taxon>Mytilidae</taxon>
        <taxon>Mytilinae</taxon>
        <taxon>Mytilus</taxon>
    </lineage>
</organism>
<gene>
    <name evidence="1" type="ORF">MEDL_68752</name>
</gene>
<protein>
    <submittedName>
        <fullName evidence="1">Uncharacterized protein</fullName>
    </submittedName>
</protein>
<dbReference type="Proteomes" id="UP000683360">
    <property type="component" value="Unassembled WGS sequence"/>
</dbReference>
<dbReference type="AlphaFoldDB" id="A0A8S3VLE4"/>
<reference evidence="1" key="1">
    <citation type="submission" date="2021-03" db="EMBL/GenBank/DDBJ databases">
        <authorList>
            <person name="Bekaert M."/>
        </authorList>
    </citation>
    <scope>NUCLEOTIDE SEQUENCE</scope>
</reference>
<keyword evidence="2" id="KW-1185">Reference proteome</keyword>
<evidence type="ECO:0000313" key="1">
    <source>
        <dbReference type="EMBL" id="CAG2257556.1"/>
    </source>
</evidence>
<name>A0A8S3VLE4_MYTED</name>
<dbReference type="OrthoDB" id="6121320at2759"/>